<evidence type="ECO:0000259" key="6">
    <source>
        <dbReference type="PROSITE" id="PS51900"/>
    </source>
</evidence>
<dbReference type="GO" id="GO:0003677">
    <property type="term" value="F:DNA binding"/>
    <property type="evidence" value="ECO:0007669"/>
    <property type="project" value="UniProtKB-UniRule"/>
</dbReference>
<keyword evidence="2" id="KW-0233">DNA recombination</keyword>
<dbReference type="PROSITE" id="PS51900">
    <property type="entry name" value="CB"/>
    <property type="match status" value="1"/>
</dbReference>
<evidence type="ECO:0000256" key="4">
    <source>
        <dbReference type="SAM" id="Coils"/>
    </source>
</evidence>
<dbReference type="GO" id="GO:0015074">
    <property type="term" value="P:DNA integration"/>
    <property type="evidence" value="ECO:0007669"/>
    <property type="project" value="InterPro"/>
</dbReference>
<keyword evidence="8" id="KW-1185">Reference proteome</keyword>
<organism evidence="7 8">
    <name type="scientific">Streptomyces violaceusniger (strain Tu 4113)</name>
    <dbReference type="NCBI Taxonomy" id="653045"/>
    <lineage>
        <taxon>Bacteria</taxon>
        <taxon>Bacillati</taxon>
        <taxon>Actinomycetota</taxon>
        <taxon>Actinomycetes</taxon>
        <taxon>Kitasatosporales</taxon>
        <taxon>Streptomycetaceae</taxon>
        <taxon>Streptomyces</taxon>
        <taxon>Streptomyces violaceusniger group</taxon>
    </lineage>
</organism>
<dbReference type="InterPro" id="IPR044068">
    <property type="entry name" value="CB"/>
</dbReference>
<name>G2PHQ1_STRV4</name>
<feature type="region of interest" description="Disordered" evidence="5">
    <location>
        <begin position="189"/>
        <end position="213"/>
    </location>
</feature>
<evidence type="ECO:0000313" key="7">
    <source>
        <dbReference type="EMBL" id="AEM88852.1"/>
    </source>
</evidence>
<accession>G2PHQ1</accession>
<dbReference type="EMBL" id="CP002996">
    <property type="protein sequence ID" value="AEM88852.1"/>
    <property type="molecule type" value="Genomic_DNA"/>
</dbReference>
<feature type="coiled-coil region" evidence="4">
    <location>
        <begin position="370"/>
        <end position="407"/>
    </location>
</feature>
<dbReference type="Gene3D" id="1.10.150.130">
    <property type="match status" value="1"/>
</dbReference>
<protein>
    <recommendedName>
        <fullName evidence="6">Core-binding (CB) domain-containing protein</fullName>
    </recommendedName>
</protein>
<dbReference type="InterPro" id="IPR010998">
    <property type="entry name" value="Integrase_recombinase_N"/>
</dbReference>
<dbReference type="InterPro" id="IPR004107">
    <property type="entry name" value="Integrase_SAM-like_N"/>
</dbReference>
<evidence type="ECO:0000256" key="5">
    <source>
        <dbReference type="SAM" id="MobiDB-lite"/>
    </source>
</evidence>
<dbReference type="HOGENOM" id="CLU_639226_0_0_11"/>
<sequence>MDETDATRTPGPRRGPGRPPSLAEIRRSIKATTQPESLAAFMECASYRPETVRSYSQDVRHWIDYARKQGVDLLNPSDHDVAHFVNVWHTTGPDGTRPRPSVAVRRNRRKALNAYSRHLVKAGASRGYPLANLRVEKDKTRRKASPRTLTPEEIHAFLEAARRMNTPAYFTARMLCDLGPRTWEMEAARRSSIHPTNRPPIIRLGGQGRGAVSDRELGPITVHTWHEYEDWLRYTNPSTPRRLSDPLLMVPHQRFDPPSPLNARRLERLVDRIAVRAGLSDPETISPRTFRQAWIRHGLAVFHLTDVADAVGHLSPSSTLRYSTAGTVPVSPHAGRVRAAVGGSVARGVLLLRAMEGGEPQPALMEKLTLQEEAARLRSDEHLLRELEAARAETEALRRRIDAYETRSGTYRFTQQTPPPVDTETPPAA</sequence>
<evidence type="ECO:0000313" key="8">
    <source>
        <dbReference type="Proteomes" id="UP000008703"/>
    </source>
</evidence>
<dbReference type="Proteomes" id="UP000008703">
    <property type="component" value="Plasmid pSTRVI02"/>
</dbReference>
<evidence type="ECO:0000256" key="2">
    <source>
        <dbReference type="ARBA" id="ARBA00023172"/>
    </source>
</evidence>
<keyword evidence="4" id="KW-0175">Coiled coil</keyword>
<dbReference type="InterPro" id="IPR013762">
    <property type="entry name" value="Integrase-like_cat_sf"/>
</dbReference>
<evidence type="ECO:0000256" key="1">
    <source>
        <dbReference type="ARBA" id="ARBA00023125"/>
    </source>
</evidence>
<keyword evidence="1 3" id="KW-0238">DNA-binding</keyword>
<evidence type="ECO:0000256" key="3">
    <source>
        <dbReference type="PROSITE-ProRule" id="PRU01248"/>
    </source>
</evidence>
<dbReference type="eggNOG" id="COG4974">
    <property type="taxonomic scope" value="Bacteria"/>
</dbReference>
<dbReference type="Gene3D" id="1.10.443.10">
    <property type="entry name" value="Intergrase catalytic core"/>
    <property type="match status" value="1"/>
</dbReference>
<proteinExistence type="predicted"/>
<geneLocation type="plasmid" evidence="7 8">
    <name>pSTRVI02</name>
</geneLocation>
<dbReference type="InterPro" id="IPR011010">
    <property type="entry name" value="DNA_brk_join_enz"/>
</dbReference>
<dbReference type="RefSeq" id="WP_014043787.1">
    <property type="nucleotide sequence ID" value="NC_015952.1"/>
</dbReference>
<dbReference type="GO" id="GO:0006310">
    <property type="term" value="P:DNA recombination"/>
    <property type="evidence" value="ECO:0007669"/>
    <property type="project" value="UniProtKB-KW"/>
</dbReference>
<keyword evidence="7" id="KW-0614">Plasmid</keyword>
<dbReference type="SUPFAM" id="SSF56349">
    <property type="entry name" value="DNA breaking-rejoining enzymes"/>
    <property type="match status" value="1"/>
</dbReference>
<reference evidence="7" key="1">
    <citation type="submission" date="2011-08" db="EMBL/GenBank/DDBJ databases">
        <title>Complete sequence of plasmid 2 of Streptomyces violaceusniger Tu 4113.</title>
        <authorList>
            <consortium name="US DOE Joint Genome Institute"/>
            <person name="Lucas S."/>
            <person name="Han J."/>
            <person name="Lapidus A."/>
            <person name="Cheng J.-F."/>
            <person name="Goodwin L."/>
            <person name="Pitluck S."/>
            <person name="Peters L."/>
            <person name="Ivanova N."/>
            <person name="Daligault H."/>
            <person name="Detter J.C."/>
            <person name="Han C."/>
            <person name="Tapia R."/>
            <person name="Land M."/>
            <person name="Hauser L."/>
            <person name="Kyrpides N."/>
            <person name="Ivanova N."/>
            <person name="Pagani I."/>
            <person name="Hagen A."/>
            <person name="Katz L."/>
            <person name="Fiedler H.-P."/>
            <person name="Keasling J."/>
            <person name="Fortman J."/>
            <person name="Woyke T."/>
        </authorList>
    </citation>
    <scope>NUCLEOTIDE SEQUENCE [LARGE SCALE GENOMIC DNA]</scope>
    <source>
        <strain evidence="7">Tu 4113</strain>
        <plasmid evidence="7">pSTRVI02</plasmid>
    </source>
</reference>
<dbReference type="KEGG" id="svl:Strvi_0076"/>
<dbReference type="AlphaFoldDB" id="G2PHQ1"/>
<dbReference type="Pfam" id="PF02899">
    <property type="entry name" value="Phage_int_SAM_1"/>
    <property type="match status" value="1"/>
</dbReference>
<feature type="domain" description="Core-binding (CB)" evidence="6">
    <location>
        <begin position="32"/>
        <end position="120"/>
    </location>
</feature>
<gene>
    <name evidence="7" type="ORF">Strvi_0076</name>
</gene>
<feature type="region of interest" description="Disordered" evidence="5">
    <location>
        <begin position="1"/>
        <end position="22"/>
    </location>
</feature>